<evidence type="ECO:0000256" key="1">
    <source>
        <dbReference type="SAM" id="MobiDB-lite"/>
    </source>
</evidence>
<gene>
    <name evidence="2" type="ORF">LCGC14_1733610</name>
</gene>
<comment type="caution">
    <text evidence="2">The sequence shown here is derived from an EMBL/GenBank/DDBJ whole genome shotgun (WGS) entry which is preliminary data.</text>
</comment>
<name>A0A0F9HWH6_9ZZZZ</name>
<proteinExistence type="predicted"/>
<reference evidence="2" key="1">
    <citation type="journal article" date="2015" name="Nature">
        <title>Complex archaea that bridge the gap between prokaryotes and eukaryotes.</title>
        <authorList>
            <person name="Spang A."/>
            <person name="Saw J.H."/>
            <person name="Jorgensen S.L."/>
            <person name="Zaremba-Niedzwiedzka K."/>
            <person name="Martijn J."/>
            <person name="Lind A.E."/>
            <person name="van Eijk R."/>
            <person name="Schleper C."/>
            <person name="Guy L."/>
            <person name="Ettema T.J."/>
        </authorList>
    </citation>
    <scope>NUCLEOTIDE SEQUENCE</scope>
</reference>
<feature type="region of interest" description="Disordered" evidence="1">
    <location>
        <begin position="210"/>
        <end position="229"/>
    </location>
</feature>
<accession>A0A0F9HWH6</accession>
<sequence>MGGFLPLLTAGLGIAGDIFAARERTIKEGSTTRETVNPLTSPEFQGVAGATSQSIIQGLNQPVQFGGIQQGINQLELAGLQEVNSLSERIARQIENNNRARGLSFSGAAGFGEAVAGQARTGALSNLLAQLAQLKTQTALRIPQIRAGIQSDRIRGANQFLGVQPIGQDSTSVFEGTRTGPGNQLGAGFSSAADQLGFLRGQGFFDKNKNNRNSNINLFPNPNSGDAPS</sequence>
<evidence type="ECO:0000313" key="2">
    <source>
        <dbReference type="EMBL" id="KKM07472.1"/>
    </source>
</evidence>
<dbReference type="EMBL" id="LAZR01015763">
    <property type="protein sequence ID" value="KKM07472.1"/>
    <property type="molecule type" value="Genomic_DNA"/>
</dbReference>
<protein>
    <submittedName>
        <fullName evidence="2">Uncharacterized protein</fullName>
    </submittedName>
</protein>
<dbReference type="AlphaFoldDB" id="A0A0F9HWH6"/>
<feature type="compositionally biased region" description="Polar residues" evidence="1">
    <location>
        <begin position="218"/>
        <end position="229"/>
    </location>
</feature>
<organism evidence="2">
    <name type="scientific">marine sediment metagenome</name>
    <dbReference type="NCBI Taxonomy" id="412755"/>
    <lineage>
        <taxon>unclassified sequences</taxon>
        <taxon>metagenomes</taxon>
        <taxon>ecological metagenomes</taxon>
    </lineage>
</organism>